<protein>
    <recommendedName>
        <fullName evidence="4">SPOR domain-containing protein</fullName>
    </recommendedName>
</protein>
<evidence type="ECO:0008006" key="4">
    <source>
        <dbReference type="Google" id="ProtNLM"/>
    </source>
</evidence>
<proteinExistence type="predicted"/>
<keyword evidence="3" id="KW-1185">Reference proteome</keyword>
<comment type="caution">
    <text evidence="2">The sequence shown here is derived from an EMBL/GenBank/DDBJ whole genome shotgun (WGS) entry which is preliminary data.</text>
</comment>
<name>A0ABT8DV86_9BURK</name>
<feature type="region of interest" description="Disordered" evidence="1">
    <location>
        <begin position="307"/>
        <end position="326"/>
    </location>
</feature>
<accession>A0ABT8DV86</accession>
<dbReference type="Proteomes" id="UP001228044">
    <property type="component" value="Unassembled WGS sequence"/>
</dbReference>
<reference evidence="2 3" key="1">
    <citation type="submission" date="2023-06" db="EMBL/GenBank/DDBJ databases">
        <title>Pelomonas sp. PFR6 16S ribosomal RNA gene Genome sequencing and assembly.</title>
        <authorList>
            <person name="Woo H."/>
        </authorList>
    </citation>
    <scope>NUCLEOTIDE SEQUENCE [LARGE SCALE GENOMIC DNA]</scope>
    <source>
        <strain evidence="2 3">PFR6</strain>
    </source>
</reference>
<sequence>MDRLPEQVVAWHNRHPLAKRISIYDVHTIGIVALPFMRSGRVAAAMGSIEPTLSEEISAESLAAAWDEESTVAAHPNAAHLDALADQEIPPGGSWRERLASSLRRFGLRAPEVWPAFSERFVDGLSARRIAGFAERHGHASRPGDAAWPQRDIAIDDRLLAGRADGGAWPFELYLMSAAIDAGASRSRVLVGRAQPRRPDRPSIIGRRCLSPLRVGIVALVLLAPAAMAGLALWPRAADEPGGQLLAAATPAPAPASAPARKAQLASTAAAARASDASAAASVASAPSPNPIAAAASAAASAPEPSAVAAATAPPPDIRPHLLAPPVTAPASAAPLHAAAASAPPAASVAPPFASTAVAAASAPASAPPERLATTLPIKPAVQLAAQSGKPVVALVGPPKAGKSGKAEAEALLAKMRGTVAPTQLDPAGLQAQVFETPEGWRAAIWPFASREEAQLINATLVARGLKTKAVNF</sequence>
<dbReference type="RefSeq" id="WP_290360433.1">
    <property type="nucleotide sequence ID" value="NZ_JAUHHC010000005.1"/>
</dbReference>
<gene>
    <name evidence="2" type="ORF">QWJ38_17640</name>
</gene>
<evidence type="ECO:0000313" key="3">
    <source>
        <dbReference type="Proteomes" id="UP001228044"/>
    </source>
</evidence>
<dbReference type="EMBL" id="JAUHHC010000005">
    <property type="protein sequence ID" value="MDN3922117.1"/>
    <property type="molecule type" value="Genomic_DNA"/>
</dbReference>
<organism evidence="2 3">
    <name type="scientific">Roseateles violae</name>
    <dbReference type="NCBI Taxonomy" id="3058042"/>
    <lineage>
        <taxon>Bacteria</taxon>
        <taxon>Pseudomonadati</taxon>
        <taxon>Pseudomonadota</taxon>
        <taxon>Betaproteobacteria</taxon>
        <taxon>Burkholderiales</taxon>
        <taxon>Sphaerotilaceae</taxon>
        <taxon>Roseateles</taxon>
    </lineage>
</organism>
<evidence type="ECO:0000313" key="2">
    <source>
        <dbReference type="EMBL" id="MDN3922117.1"/>
    </source>
</evidence>
<evidence type="ECO:0000256" key="1">
    <source>
        <dbReference type="SAM" id="MobiDB-lite"/>
    </source>
</evidence>